<accession>A0A167WAA9</accession>
<evidence type="ECO:0000313" key="1">
    <source>
        <dbReference type="EMBL" id="KZP05870.1"/>
    </source>
</evidence>
<dbReference type="OrthoDB" id="359154at2759"/>
<dbReference type="AlphaFoldDB" id="A0A167WAA9"/>
<protein>
    <submittedName>
        <fullName evidence="1">Uncharacterized protein</fullName>
    </submittedName>
</protein>
<name>A0A167WAA9_9AGAM</name>
<keyword evidence="2" id="KW-1185">Reference proteome</keyword>
<proteinExistence type="predicted"/>
<evidence type="ECO:0000313" key="2">
    <source>
        <dbReference type="Proteomes" id="UP000076532"/>
    </source>
</evidence>
<reference evidence="1 2" key="1">
    <citation type="journal article" date="2016" name="Mol. Biol. Evol.">
        <title>Comparative Genomics of Early-Diverging Mushroom-Forming Fungi Provides Insights into the Origins of Lignocellulose Decay Capabilities.</title>
        <authorList>
            <person name="Nagy L.G."/>
            <person name="Riley R."/>
            <person name="Tritt A."/>
            <person name="Adam C."/>
            <person name="Daum C."/>
            <person name="Floudas D."/>
            <person name="Sun H."/>
            <person name="Yadav J.S."/>
            <person name="Pangilinan J."/>
            <person name="Larsson K.H."/>
            <person name="Matsuura K."/>
            <person name="Barry K."/>
            <person name="Labutti K."/>
            <person name="Kuo R."/>
            <person name="Ohm R.A."/>
            <person name="Bhattacharya S.S."/>
            <person name="Shirouzu T."/>
            <person name="Yoshinaga Y."/>
            <person name="Martin F.M."/>
            <person name="Grigoriev I.V."/>
            <person name="Hibbett D.S."/>
        </authorList>
    </citation>
    <scope>NUCLEOTIDE SEQUENCE [LARGE SCALE GENOMIC DNA]</scope>
    <source>
        <strain evidence="1 2">CBS 109695</strain>
    </source>
</reference>
<organism evidence="1 2">
    <name type="scientific">Athelia psychrophila</name>
    <dbReference type="NCBI Taxonomy" id="1759441"/>
    <lineage>
        <taxon>Eukaryota</taxon>
        <taxon>Fungi</taxon>
        <taxon>Dikarya</taxon>
        <taxon>Basidiomycota</taxon>
        <taxon>Agaricomycotina</taxon>
        <taxon>Agaricomycetes</taxon>
        <taxon>Agaricomycetidae</taxon>
        <taxon>Atheliales</taxon>
        <taxon>Atheliaceae</taxon>
        <taxon>Athelia</taxon>
    </lineage>
</organism>
<dbReference type="Proteomes" id="UP000076532">
    <property type="component" value="Unassembled WGS sequence"/>
</dbReference>
<dbReference type="STRING" id="436010.A0A167WAA9"/>
<sequence>MPAMHLQRRELLKATTTSPFTRDFRHLLKFPRYWLTRQSFREPIIKSVRPSDRIKFWNVVPGDKIADLRDPSKKLYEVLSINKLSNKVFLKGTSRSVPGGKMRQSKSIHYSRCQLYLGTENFNTGNGEVLSKNVFALRLGTANKRYDSFRGRYIWDRTVKAMWPKLPNKSPLMETLSKIPWPRPIRAPHPKPHPIYDTLKEAVAERTYWSPTLPTRISASVPEPASEAAYINYLFNPTPKPFDQSRPMEVHLYKELANPHSRAKKQARWQHFQAARDSSREEMIDAECNDLKGRTVREATAEAMYKWRQGLVNDEKALKKARWMTKERVEKIQRGRKATAKKTRRQGERLEDLVLAVAPNQVIPKAKGSMKSTSSSA</sequence>
<gene>
    <name evidence="1" type="ORF">FIBSPDRAFT_940271</name>
</gene>
<dbReference type="EMBL" id="KV417814">
    <property type="protein sequence ID" value="KZP05870.1"/>
    <property type="molecule type" value="Genomic_DNA"/>
</dbReference>